<feature type="region of interest" description="Disordered" evidence="1">
    <location>
        <begin position="32"/>
        <end position="56"/>
    </location>
</feature>
<protein>
    <submittedName>
        <fullName evidence="2">Uncharacterized protein</fullName>
    </submittedName>
</protein>
<dbReference type="EMBL" id="JAUSRR010000008">
    <property type="protein sequence ID" value="MDP9925560.1"/>
    <property type="molecule type" value="Genomic_DNA"/>
</dbReference>
<evidence type="ECO:0000256" key="1">
    <source>
        <dbReference type="SAM" id="MobiDB-lite"/>
    </source>
</evidence>
<evidence type="ECO:0000313" key="3">
    <source>
        <dbReference type="Proteomes" id="UP001244295"/>
    </source>
</evidence>
<dbReference type="AlphaFoldDB" id="A0AAW8E0Z1"/>
<sequence length="112" mass="12716">MMTVRLRLVAACDTGFNKRLYFTLNPAHRSRAEPHWPRKPALSHEKVEGRIGEPGTSQNLRLAQERVLEMVGHAGTPSGVVEHDWISSLGGRLWPILPTLKVWQDPKVWQES</sequence>
<feature type="compositionally biased region" description="Basic and acidic residues" evidence="1">
    <location>
        <begin position="32"/>
        <end position="51"/>
    </location>
</feature>
<accession>A0AAW8E0Z1</accession>
<gene>
    <name evidence="2" type="ORF">J2W25_004603</name>
</gene>
<comment type="caution">
    <text evidence="2">The sequence shown here is derived from an EMBL/GenBank/DDBJ whole genome shotgun (WGS) entry which is preliminary data.</text>
</comment>
<name>A0AAW8E0Z1_9BURK</name>
<organism evidence="2 3">
    <name type="scientific">Variovorax boronicumulans</name>
    <dbReference type="NCBI Taxonomy" id="436515"/>
    <lineage>
        <taxon>Bacteria</taxon>
        <taxon>Pseudomonadati</taxon>
        <taxon>Pseudomonadota</taxon>
        <taxon>Betaproteobacteria</taxon>
        <taxon>Burkholderiales</taxon>
        <taxon>Comamonadaceae</taxon>
        <taxon>Variovorax</taxon>
    </lineage>
</organism>
<evidence type="ECO:0000313" key="2">
    <source>
        <dbReference type="EMBL" id="MDP9925560.1"/>
    </source>
</evidence>
<dbReference type="Proteomes" id="UP001244295">
    <property type="component" value="Unassembled WGS sequence"/>
</dbReference>
<proteinExistence type="predicted"/>
<reference evidence="2" key="1">
    <citation type="submission" date="2023-07" db="EMBL/GenBank/DDBJ databases">
        <title>Sorghum-associated microbial communities from plants grown in Nebraska, USA.</title>
        <authorList>
            <person name="Schachtman D."/>
        </authorList>
    </citation>
    <scope>NUCLEOTIDE SEQUENCE</scope>
    <source>
        <strain evidence="2">DS2795</strain>
    </source>
</reference>